<evidence type="ECO:0000256" key="1">
    <source>
        <dbReference type="ARBA" id="ARBA00000085"/>
    </source>
</evidence>
<evidence type="ECO:0000256" key="13">
    <source>
        <dbReference type="SAM" id="Phobius"/>
    </source>
</evidence>
<keyword evidence="6" id="KW-0547">Nucleotide-binding</keyword>
<dbReference type="CDD" id="cd17546">
    <property type="entry name" value="REC_hyHK_CKI1_RcsC-like"/>
    <property type="match status" value="1"/>
</dbReference>
<evidence type="ECO:0000313" key="16">
    <source>
        <dbReference type="EMBL" id="ACL45539.1"/>
    </source>
</evidence>
<evidence type="ECO:0000259" key="14">
    <source>
        <dbReference type="PROSITE" id="PS50109"/>
    </source>
</evidence>
<evidence type="ECO:0000259" key="15">
    <source>
        <dbReference type="PROSITE" id="PS50110"/>
    </source>
</evidence>
<dbReference type="SMART" id="SM00388">
    <property type="entry name" value="HisKA"/>
    <property type="match status" value="1"/>
</dbReference>
<keyword evidence="7 16" id="KW-0418">Kinase</keyword>
<dbReference type="EMBL" id="CP001344">
    <property type="protein sequence ID" value="ACL45539.1"/>
    <property type="molecule type" value="Genomic_DNA"/>
</dbReference>
<dbReference type="Gene3D" id="3.30.565.10">
    <property type="entry name" value="Histidine kinase-like ATPase, C-terminal domain"/>
    <property type="match status" value="1"/>
</dbReference>
<dbReference type="SUPFAM" id="SSF52172">
    <property type="entry name" value="CheY-like"/>
    <property type="match status" value="1"/>
</dbReference>
<dbReference type="AlphaFoldDB" id="B8HNV2"/>
<dbReference type="InterPro" id="IPR004358">
    <property type="entry name" value="Sig_transdc_His_kin-like_C"/>
</dbReference>
<evidence type="ECO:0000256" key="9">
    <source>
        <dbReference type="ARBA" id="ARBA00023012"/>
    </source>
</evidence>
<dbReference type="InterPro" id="IPR036097">
    <property type="entry name" value="HisK_dim/P_sf"/>
</dbReference>
<evidence type="ECO:0000256" key="8">
    <source>
        <dbReference type="ARBA" id="ARBA00022840"/>
    </source>
</evidence>
<dbReference type="SUPFAM" id="SSF47384">
    <property type="entry name" value="Homodimeric domain of signal transducing histidine kinase"/>
    <property type="match status" value="1"/>
</dbReference>
<evidence type="ECO:0000256" key="4">
    <source>
        <dbReference type="ARBA" id="ARBA00022553"/>
    </source>
</evidence>
<comment type="subcellular location">
    <subcellularLocation>
        <location evidence="2">Membrane</location>
    </subcellularLocation>
</comment>
<dbReference type="KEGG" id="cyn:Cyan7425_3211"/>
<dbReference type="OrthoDB" id="569347at2"/>
<dbReference type="InterPro" id="IPR003661">
    <property type="entry name" value="HisK_dim/P_dom"/>
</dbReference>
<dbReference type="InterPro" id="IPR003594">
    <property type="entry name" value="HATPase_dom"/>
</dbReference>
<keyword evidence="12" id="KW-0175">Coiled coil</keyword>
<dbReference type="GO" id="GO:0005524">
    <property type="term" value="F:ATP binding"/>
    <property type="evidence" value="ECO:0007669"/>
    <property type="project" value="UniProtKB-KW"/>
</dbReference>
<dbReference type="Gene3D" id="1.10.287.130">
    <property type="match status" value="1"/>
</dbReference>
<evidence type="ECO:0000256" key="11">
    <source>
        <dbReference type="PROSITE-ProRule" id="PRU00169"/>
    </source>
</evidence>
<evidence type="ECO:0000256" key="3">
    <source>
        <dbReference type="ARBA" id="ARBA00012438"/>
    </source>
</evidence>
<dbReference type="GO" id="GO:0016020">
    <property type="term" value="C:membrane"/>
    <property type="evidence" value="ECO:0007669"/>
    <property type="project" value="UniProtKB-SubCell"/>
</dbReference>
<organism evidence="16">
    <name type="scientific">Cyanothece sp. (strain PCC 7425 / ATCC 29141)</name>
    <dbReference type="NCBI Taxonomy" id="395961"/>
    <lineage>
        <taxon>Bacteria</taxon>
        <taxon>Bacillati</taxon>
        <taxon>Cyanobacteriota</taxon>
        <taxon>Cyanophyceae</taxon>
        <taxon>Gomontiellales</taxon>
        <taxon>Cyanothecaceae</taxon>
        <taxon>Cyanothece</taxon>
    </lineage>
</organism>
<dbReference type="eggNOG" id="COG0784">
    <property type="taxonomic scope" value="Bacteria"/>
</dbReference>
<dbReference type="Pfam" id="PF00072">
    <property type="entry name" value="Response_reg"/>
    <property type="match status" value="1"/>
</dbReference>
<keyword evidence="9" id="KW-0902">Two-component regulatory system</keyword>
<dbReference type="SMART" id="SM00387">
    <property type="entry name" value="HATPase_c"/>
    <property type="match status" value="1"/>
</dbReference>
<keyword evidence="13" id="KW-1133">Transmembrane helix</keyword>
<feature type="coiled-coil region" evidence="12">
    <location>
        <begin position="304"/>
        <end position="331"/>
    </location>
</feature>
<dbReference type="CDD" id="cd00082">
    <property type="entry name" value="HisKA"/>
    <property type="match status" value="1"/>
</dbReference>
<dbReference type="InterPro" id="IPR005467">
    <property type="entry name" value="His_kinase_dom"/>
</dbReference>
<dbReference type="PROSITE" id="PS50109">
    <property type="entry name" value="HIS_KIN"/>
    <property type="match status" value="1"/>
</dbReference>
<evidence type="ECO:0000256" key="2">
    <source>
        <dbReference type="ARBA" id="ARBA00004370"/>
    </source>
</evidence>
<proteinExistence type="predicted"/>
<dbReference type="PANTHER" id="PTHR43047">
    <property type="entry name" value="TWO-COMPONENT HISTIDINE PROTEIN KINASE"/>
    <property type="match status" value="1"/>
</dbReference>
<dbReference type="GO" id="GO:0000155">
    <property type="term" value="F:phosphorelay sensor kinase activity"/>
    <property type="evidence" value="ECO:0007669"/>
    <property type="project" value="InterPro"/>
</dbReference>
<feature type="domain" description="Histidine kinase" evidence="14">
    <location>
        <begin position="331"/>
        <end position="555"/>
    </location>
</feature>
<feature type="transmembrane region" description="Helical" evidence="13">
    <location>
        <begin position="41"/>
        <end position="61"/>
    </location>
</feature>
<feature type="domain" description="Response regulatory" evidence="15">
    <location>
        <begin position="579"/>
        <end position="695"/>
    </location>
</feature>
<dbReference type="Pfam" id="PF00512">
    <property type="entry name" value="HisKA"/>
    <property type="match status" value="1"/>
</dbReference>
<accession>B8HNV2</accession>
<dbReference type="HOGENOM" id="CLU_358539_0_0_3"/>
<dbReference type="InterPro" id="IPR001789">
    <property type="entry name" value="Sig_transdc_resp-reg_receiver"/>
</dbReference>
<gene>
    <name evidence="16" type="ordered locus">Cyan7425_3211</name>
</gene>
<dbReference type="PROSITE" id="PS50110">
    <property type="entry name" value="RESPONSE_REGULATORY"/>
    <property type="match status" value="1"/>
</dbReference>
<dbReference type="EC" id="2.7.13.3" evidence="3"/>
<dbReference type="Pfam" id="PF02518">
    <property type="entry name" value="HATPase_c"/>
    <property type="match status" value="1"/>
</dbReference>
<dbReference type="Gene3D" id="3.40.50.2300">
    <property type="match status" value="1"/>
</dbReference>
<keyword evidence="10 13" id="KW-0472">Membrane</keyword>
<dbReference type="InterPro" id="IPR036890">
    <property type="entry name" value="HATPase_C_sf"/>
</dbReference>
<evidence type="ECO:0000256" key="12">
    <source>
        <dbReference type="SAM" id="Coils"/>
    </source>
</evidence>
<dbReference type="SMART" id="SM00448">
    <property type="entry name" value="REC"/>
    <property type="match status" value="1"/>
</dbReference>
<dbReference type="CDD" id="cd16922">
    <property type="entry name" value="HATPase_EvgS-ArcB-TorS-like"/>
    <property type="match status" value="1"/>
</dbReference>
<sequence>MFYQRTTLKFWIKSLQLAGERLRQQCLAQIKQDRKTVPVEMLMPTFLFSAFLFGSISFSLINDHNAFWDKEQVKRTQQILSVRSLFLSRLRETQSVVALVNSNPLVLDGVRIAEPDLVLDMILPLAQQTELNVLSIYLPNGELFIQSPAGKLGRRDELSPWLSELVQTSAPSSTVRLLHGQLTLLTSSRINSRNGVVGVTIAGYYLNQDFLQELAQASGVELAIYYRNQLLGSSLGSSPIPQGYERISIPIEQLSPQSTFELVLLDNRSEQILEFYRNLLASTGVVFLAGTFAIFISFRASRTIAQSQAELRQAKEAADTANQAKSEFLANMSHELRTPLNGILGFAQILEQSAELSEKELNSVKVIHECGSHLLNLINDILDLSKIEARKLELKPGKVYLFELLHSAIEMCRIRAEQKGIQLIYEPDPALPAIIYTDGIRLKQVLINLLNNAIKFTDHGQVTFRVVLQSLPPDSTQIVCLRFEVEDTGIGILSGQLEKIFIPFERVSDPNRYVEGTGLGLALSQTIVQHLGSQIQVKSQPGQGSLFWLELNLSVLWQEFPAESSPRKRICGYKGIPRTILVVDDHAENRAILVHLLETLKFILLEASDGEEALQTLEALKPDLIISDIVMPKLDGWEMTRHLRQHPVGENLPVIIASASVLESFRRNSLEAGANDFLTKPIKTGELLSILQQHLKLEWLYSEDEPIATGPERILLSPSPEDMATLDSLVKKGNLKGALRLSQTLAQTNPQLQPFMLKVYQYVKGFQEKELLEFIRSYEQH</sequence>
<dbReference type="InterPro" id="IPR011006">
    <property type="entry name" value="CheY-like_superfamily"/>
</dbReference>
<dbReference type="eggNOG" id="COG2205">
    <property type="taxonomic scope" value="Bacteria"/>
</dbReference>
<comment type="catalytic activity">
    <reaction evidence="1">
        <text>ATP + protein L-histidine = ADP + protein N-phospho-L-histidine.</text>
        <dbReference type="EC" id="2.7.13.3"/>
    </reaction>
</comment>
<protein>
    <recommendedName>
        <fullName evidence="3">histidine kinase</fullName>
        <ecNumber evidence="3">2.7.13.3</ecNumber>
    </recommendedName>
</protein>
<name>B8HNV2_CYAP4</name>
<feature type="modified residue" description="4-aspartylphosphate" evidence="11">
    <location>
        <position position="628"/>
    </location>
</feature>
<dbReference type="PRINTS" id="PR00344">
    <property type="entry name" value="BCTRLSENSOR"/>
</dbReference>
<dbReference type="FunFam" id="1.10.287.130:FF:000038">
    <property type="entry name" value="Sensory transduction histidine kinase"/>
    <property type="match status" value="1"/>
</dbReference>
<feature type="transmembrane region" description="Helical" evidence="13">
    <location>
        <begin position="278"/>
        <end position="298"/>
    </location>
</feature>
<evidence type="ECO:0000256" key="7">
    <source>
        <dbReference type="ARBA" id="ARBA00022777"/>
    </source>
</evidence>
<keyword evidence="4 11" id="KW-0597">Phosphoprotein</keyword>
<evidence type="ECO:0000256" key="10">
    <source>
        <dbReference type="ARBA" id="ARBA00023136"/>
    </source>
</evidence>
<dbReference type="SUPFAM" id="SSF55874">
    <property type="entry name" value="ATPase domain of HSP90 chaperone/DNA topoisomerase II/histidine kinase"/>
    <property type="match status" value="1"/>
</dbReference>
<evidence type="ECO:0000256" key="5">
    <source>
        <dbReference type="ARBA" id="ARBA00022679"/>
    </source>
</evidence>
<reference evidence="16" key="1">
    <citation type="submission" date="2009-01" db="EMBL/GenBank/DDBJ databases">
        <title>Complete sequence of chromosome Cyanothece sp. PCC 7425.</title>
        <authorList>
            <consortium name="US DOE Joint Genome Institute"/>
            <person name="Lucas S."/>
            <person name="Copeland A."/>
            <person name="Lapidus A."/>
            <person name="Glavina del Rio T."/>
            <person name="Dalin E."/>
            <person name="Tice H."/>
            <person name="Bruce D."/>
            <person name="Goodwin L."/>
            <person name="Pitluck S."/>
            <person name="Sims D."/>
            <person name="Meineke L."/>
            <person name="Brettin T."/>
            <person name="Detter J.C."/>
            <person name="Han C."/>
            <person name="Larimer F."/>
            <person name="Land M."/>
            <person name="Hauser L."/>
            <person name="Kyrpides N."/>
            <person name="Ovchinnikova G."/>
            <person name="Liberton M."/>
            <person name="Stoeckel J."/>
            <person name="Banerjee A."/>
            <person name="Singh A."/>
            <person name="Page L."/>
            <person name="Sato H."/>
            <person name="Zhao L."/>
            <person name="Sherman L."/>
            <person name="Pakrasi H."/>
            <person name="Richardson P."/>
        </authorList>
    </citation>
    <scope>NUCLEOTIDE SEQUENCE</scope>
    <source>
        <strain evidence="16">PCC 7425</strain>
    </source>
</reference>
<keyword evidence="5" id="KW-0808">Transferase</keyword>
<keyword evidence="13" id="KW-0812">Transmembrane</keyword>
<dbReference type="STRING" id="395961.Cyan7425_3211"/>
<keyword evidence="8" id="KW-0067">ATP-binding</keyword>
<dbReference type="PANTHER" id="PTHR43047:SF64">
    <property type="entry name" value="HISTIDINE KINASE CONTAINING CHEY-HOMOLOGOUS RECEIVER DOMAIN AND PAS DOMAIN-RELATED"/>
    <property type="match status" value="1"/>
</dbReference>
<evidence type="ECO:0000256" key="6">
    <source>
        <dbReference type="ARBA" id="ARBA00022741"/>
    </source>
</evidence>